<dbReference type="OrthoDB" id="551302at2759"/>
<dbReference type="PANTHER" id="PTHR12398:SF20">
    <property type="entry name" value="PROTEIN PHOSPHATASE 1 REGULATORY INHIBITOR SUBUNIT 2"/>
    <property type="match status" value="1"/>
</dbReference>
<dbReference type="GO" id="GO:0004864">
    <property type="term" value="F:protein phosphatase inhibitor activity"/>
    <property type="evidence" value="ECO:0007669"/>
    <property type="project" value="InterPro"/>
</dbReference>
<feature type="compositionally biased region" description="Low complexity" evidence="1">
    <location>
        <begin position="148"/>
        <end position="157"/>
    </location>
</feature>
<feature type="compositionally biased region" description="Acidic residues" evidence="1">
    <location>
        <begin position="99"/>
        <end position="110"/>
    </location>
</feature>
<protein>
    <submittedName>
        <fullName evidence="2">Uncharacterized protein</fullName>
    </submittedName>
</protein>
<proteinExistence type="predicted"/>
<dbReference type="Proteomes" id="UP000239757">
    <property type="component" value="Unassembled WGS sequence"/>
</dbReference>
<gene>
    <name evidence="2" type="ORF">GOBAR_AA34850</name>
</gene>
<dbReference type="PANTHER" id="PTHR12398">
    <property type="entry name" value="PROTEIN PHOSPHATASE INHIBITOR"/>
    <property type="match status" value="1"/>
</dbReference>
<name>A0A2P5W438_GOSBA</name>
<reference evidence="2 3" key="1">
    <citation type="submission" date="2015-01" db="EMBL/GenBank/DDBJ databases">
        <title>Genome of allotetraploid Gossypium barbadense reveals genomic plasticity and fiber elongation in cotton evolution.</title>
        <authorList>
            <person name="Chen X."/>
            <person name="Liu X."/>
            <person name="Zhao B."/>
            <person name="Zheng H."/>
            <person name="Hu Y."/>
            <person name="Lu G."/>
            <person name="Yang C."/>
            <person name="Chen J."/>
            <person name="Shan C."/>
            <person name="Zhang L."/>
            <person name="Zhou Y."/>
            <person name="Wang L."/>
            <person name="Guo W."/>
            <person name="Bai Y."/>
            <person name="Ruan J."/>
            <person name="Shangguan X."/>
            <person name="Mao Y."/>
            <person name="Jiang J."/>
            <person name="Zhu Y."/>
            <person name="Lei J."/>
            <person name="Kang H."/>
            <person name="Chen S."/>
            <person name="He X."/>
            <person name="Wang R."/>
            <person name="Wang Y."/>
            <person name="Chen J."/>
            <person name="Wang L."/>
            <person name="Yu S."/>
            <person name="Wang B."/>
            <person name="Wei J."/>
            <person name="Song S."/>
            <person name="Lu X."/>
            <person name="Gao Z."/>
            <person name="Gu W."/>
            <person name="Deng X."/>
            <person name="Ma D."/>
            <person name="Wang S."/>
            <person name="Liang W."/>
            <person name="Fang L."/>
            <person name="Cai C."/>
            <person name="Zhu X."/>
            <person name="Zhou B."/>
            <person name="Zhang Y."/>
            <person name="Chen Z."/>
            <person name="Xu S."/>
            <person name="Zhu R."/>
            <person name="Wang S."/>
            <person name="Zhang T."/>
            <person name="Zhao G."/>
        </authorList>
    </citation>
    <scope>NUCLEOTIDE SEQUENCE [LARGE SCALE GENOMIC DNA]</scope>
    <source>
        <strain evidence="3">cv. Xinhai21</strain>
        <tissue evidence="2">Leaf</tissue>
    </source>
</reference>
<evidence type="ECO:0000313" key="3">
    <source>
        <dbReference type="Proteomes" id="UP000239757"/>
    </source>
</evidence>
<accession>A0A2P5W438</accession>
<dbReference type="AlphaFoldDB" id="A0A2P5W438"/>
<sequence length="182" mass="20307">MICIFSWRSVNGKRKTRRAKMRKMIFEADKLSSQGRHFRGTLIVKRRGAIERSNKPVRKKIIEPKTPYHPMIDDDDGMHSDVASSSKKTIGQSSGWTSSDDDDDPMEEDGSGMSFKEHRKAHYNEFLKVKELRQKGSFLEDEGDDVGGDSSSSLRSSAKGKEKDEGNATLPQRSSAGPANGL</sequence>
<feature type="region of interest" description="Disordered" evidence="1">
    <location>
        <begin position="139"/>
        <end position="182"/>
    </location>
</feature>
<dbReference type="GO" id="GO:0009966">
    <property type="term" value="P:regulation of signal transduction"/>
    <property type="evidence" value="ECO:0007669"/>
    <property type="project" value="InterPro"/>
</dbReference>
<evidence type="ECO:0000313" key="2">
    <source>
        <dbReference type="EMBL" id="PPR85841.1"/>
    </source>
</evidence>
<organism evidence="2 3">
    <name type="scientific">Gossypium barbadense</name>
    <name type="common">Sea Island cotton</name>
    <name type="synonym">Hibiscus barbadensis</name>
    <dbReference type="NCBI Taxonomy" id="3634"/>
    <lineage>
        <taxon>Eukaryota</taxon>
        <taxon>Viridiplantae</taxon>
        <taxon>Streptophyta</taxon>
        <taxon>Embryophyta</taxon>
        <taxon>Tracheophyta</taxon>
        <taxon>Spermatophyta</taxon>
        <taxon>Magnoliopsida</taxon>
        <taxon>eudicotyledons</taxon>
        <taxon>Gunneridae</taxon>
        <taxon>Pentapetalae</taxon>
        <taxon>rosids</taxon>
        <taxon>malvids</taxon>
        <taxon>Malvales</taxon>
        <taxon>Malvaceae</taxon>
        <taxon>Malvoideae</taxon>
        <taxon>Gossypium</taxon>
    </lineage>
</organism>
<feature type="compositionally biased region" description="Polar residues" evidence="1">
    <location>
        <begin position="169"/>
        <end position="182"/>
    </location>
</feature>
<dbReference type="InterPro" id="IPR007062">
    <property type="entry name" value="PPI-2"/>
</dbReference>
<dbReference type="Pfam" id="PF04979">
    <property type="entry name" value="IPP-2"/>
    <property type="match status" value="1"/>
</dbReference>
<evidence type="ECO:0000256" key="1">
    <source>
        <dbReference type="SAM" id="MobiDB-lite"/>
    </source>
</evidence>
<dbReference type="EMBL" id="KZ669238">
    <property type="protein sequence ID" value="PPR85841.1"/>
    <property type="molecule type" value="Genomic_DNA"/>
</dbReference>
<feature type="region of interest" description="Disordered" evidence="1">
    <location>
        <begin position="55"/>
        <end position="117"/>
    </location>
</feature>